<dbReference type="Proteomes" id="UP000198778">
    <property type="component" value="Unassembled WGS sequence"/>
</dbReference>
<organism evidence="1 2">
    <name type="scientific">Alkalicoccus daliensis</name>
    <dbReference type="NCBI Taxonomy" id="745820"/>
    <lineage>
        <taxon>Bacteria</taxon>
        <taxon>Bacillati</taxon>
        <taxon>Bacillota</taxon>
        <taxon>Bacilli</taxon>
        <taxon>Bacillales</taxon>
        <taxon>Bacillaceae</taxon>
        <taxon>Alkalicoccus</taxon>
    </lineage>
</organism>
<accession>A0A1H0ARA1</accession>
<dbReference type="EMBL" id="FNIL01000001">
    <property type="protein sequence ID" value="SDN36048.1"/>
    <property type="molecule type" value="Genomic_DNA"/>
</dbReference>
<dbReference type="STRING" id="745820.SAMN04488053_101587"/>
<sequence>MDLQSSRKKLVEVSHASQELKNMYLRMNENERKEFLIGYKLPTDVDEMARILFDWSEEQDARQRNLND</sequence>
<keyword evidence="2" id="KW-1185">Reference proteome</keyword>
<evidence type="ECO:0000313" key="2">
    <source>
        <dbReference type="Proteomes" id="UP000198778"/>
    </source>
</evidence>
<reference evidence="2" key="1">
    <citation type="submission" date="2016-10" db="EMBL/GenBank/DDBJ databases">
        <authorList>
            <person name="Varghese N."/>
            <person name="Submissions S."/>
        </authorList>
    </citation>
    <scope>NUCLEOTIDE SEQUENCE [LARGE SCALE GENOMIC DNA]</scope>
    <source>
        <strain evidence="2">CGMCC 1.10369</strain>
    </source>
</reference>
<evidence type="ECO:0000313" key="1">
    <source>
        <dbReference type="EMBL" id="SDN36048.1"/>
    </source>
</evidence>
<gene>
    <name evidence="1" type="ORF">SAMN04488053_101587</name>
</gene>
<dbReference type="AlphaFoldDB" id="A0A1H0ARA1"/>
<dbReference type="OrthoDB" id="2915169at2"/>
<proteinExistence type="predicted"/>
<name>A0A1H0ARA1_9BACI</name>
<protein>
    <submittedName>
        <fullName evidence="1">Uncharacterized protein</fullName>
    </submittedName>
</protein>
<dbReference type="RefSeq" id="WP_090840394.1">
    <property type="nucleotide sequence ID" value="NZ_FNIL01000001.1"/>
</dbReference>